<dbReference type="InterPro" id="IPR008979">
    <property type="entry name" value="Galactose-bd-like_sf"/>
</dbReference>
<evidence type="ECO:0000256" key="2">
    <source>
        <dbReference type="SAM" id="SignalP"/>
    </source>
</evidence>
<dbReference type="SUPFAM" id="SSF52317">
    <property type="entry name" value="Class I glutamine amidotransferase-like"/>
    <property type="match status" value="1"/>
</dbReference>
<evidence type="ECO:0000256" key="1">
    <source>
        <dbReference type="ARBA" id="ARBA00022729"/>
    </source>
</evidence>
<dbReference type="InterPro" id="IPR011042">
    <property type="entry name" value="6-blade_b-propeller_TolB-like"/>
</dbReference>
<dbReference type="InterPro" id="IPR006584">
    <property type="entry name" value="Cellulose-bd_IV"/>
</dbReference>
<dbReference type="CDD" id="cd00146">
    <property type="entry name" value="PKD"/>
    <property type="match status" value="2"/>
</dbReference>
<dbReference type="SMART" id="SM00089">
    <property type="entry name" value="PKD"/>
    <property type="match status" value="2"/>
</dbReference>
<proteinExistence type="predicted"/>
<comment type="caution">
    <text evidence="5">The sequence shown here is derived from an EMBL/GenBank/DDBJ whole genome shotgun (WGS) entry which is preliminary data.</text>
</comment>
<dbReference type="PROSITE" id="PS51175">
    <property type="entry name" value="CBM6"/>
    <property type="match status" value="1"/>
</dbReference>
<dbReference type="InterPro" id="IPR000601">
    <property type="entry name" value="PKD_dom"/>
</dbReference>
<dbReference type="InterPro" id="IPR029010">
    <property type="entry name" value="ThuA-like"/>
</dbReference>
<dbReference type="Pfam" id="PF18911">
    <property type="entry name" value="PKD_4"/>
    <property type="match status" value="2"/>
</dbReference>
<dbReference type="Gene3D" id="2.120.10.30">
    <property type="entry name" value="TolB, C-terminal domain"/>
    <property type="match status" value="1"/>
</dbReference>
<dbReference type="SUPFAM" id="SSF49299">
    <property type="entry name" value="PKD domain"/>
    <property type="match status" value="2"/>
</dbReference>
<dbReference type="InterPro" id="IPR054470">
    <property type="entry name" value="FIMAH_dom"/>
</dbReference>
<dbReference type="PANTHER" id="PTHR40469">
    <property type="entry name" value="SECRETED GLYCOSYL HYDROLASE"/>
    <property type="match status" value="1"/>
</dbReference>
<dbReference type="Gene3D" id="2.60.40.10">
    <property type="entry name" value="Immunoglobulins"/>
    <property type="match status" value="4"/>
</dbReference>
<accession>A0A2P8I1F5</accession>
<dbReference type="OrthoDB" id="8217716at2"/>
<dbReference type="Pfam" id="PF22888">
    <property type="entry name" value="FIMAH"/>
    <property type="match status" value="1"/>
</dbReference>
<dbReference type="SUPFAM" id="SSF49899">
    <property type="entry name" value="Concanavalin A-like lectins/glucanases"/>
    <property type="match status" value="1"/>
</dbReference>
<dbReference type="SUPFAM" id="SSF49785">
    <property type="entry name" value="Galactose-binding domain-like"/>
    <property type="match status" value="1"/>
</dbReference>
<dbReference type="InterPro" id="IPR011041">
    <property type="entry name" value="Quinoprot_gluc/sorb_DH_b-prop"/>
</dbReference>
<name>A0A2P8I1F5_SACCR</name>
<dbReference type="SMART" id="SM00606">
    <property type="entry name" value="CBD_IV"/>
    <property type="match status" value="1"/>
</dbReference>
<dbReference type="GO" id="GO:0030246">
    <property type="term" value="F:carbohydrate binding"/>
    <property type="evidence" value="ECO:0007669"/>
    <property type="project" value="InterPro"/>
</dbReference>
<dbReference type="InterPro" id="IPR012938">
    <property type="entry name" value="Glc/Sorbosone_DH"/>
</dbReference>
<dbReference type="CDD" id="cd04084">
    <property type="entry name" value="CBM6_xylanase-like"/>
    <property type="match status" value="1"/>
</dbReference>
<sequence>MRTPVSRLRTVFGLVSAVLVVAGLVPATAAAHPGHDAPAEFRALLFTKTAAGAYRHDSIPAGVAMVEKLAADHHFEVVHSEDADQFTDANLAGFDVVIMLQNGGMVWDTDAQRAAVKKFVNDGGGIVAVHNATDMNIESSFPWWDDFVNGGAHMTAHSANGLTATAYQVDEVHESTRHLPDRWQKAEEWYNFKPGMRGKVHPLVEVDEKTYDPGSEAMGHDHPISWCRDAEGGRVWATGMGHNAADYTEPNFVAHVLGGIRTAAGVVSSDCGATVDTSFEKVTLDDATRAPTTLDIAPDGRVFYTELLGEVRVHDPATDSTSTALSLPVYSGGEDGLVSLALAPDFATSNHVYVYYSPAGTAEVNRLSRFTAQGNVIRPDSEKVLLEVPASRREEPGHTGGYLEFGPNGNLYVGVGDDTNPFQSSGYAPIDERPGRDLFDAQKTSANTDDLRGKILRIHPEPDGTYTIPAGNLFAPGAEKTRPEIYAMGFRNPFRFNVASDGTLYLADYGPDAGGDNPSRGPGGLVEWNVIKEPGNYGWPYCVGDNTPFNDFDFATNTSKAKFDCANPVNDSPNNTGLTNLPAARAAIVWYGNGAEGDEFPEMGTGGEAPMAGPRYEFDPNLVSDVKFPEYYDGKPFYYDWARNKFWTFSQDDQGDLLKINEWFKSAAPLAPMDMKFGPDGALYVVEWGGGYGRDNPDSGIYRIDYTQGNRRPTAKATATPSSGQAPLPVKFSAAQSSDPEGTPLTYAWTFGDGGTSTEAEPTHTYRSNGVHNAQLTVTDASGKSGVTNVQVTVGNTAPSVTMTSPVDGGFFDFGDKVAFDLDVTDPEDGQPDCSKAVLQPALGHEAHAHPIDPIHACEGEFATLVDEGHADADIFYSVDASYTDRGAGTLPPLVGRDLAVIQPKHKQAEFHQESSGVIVAPDPAAESGKRVGDLGDGDWIAFTPVNLHQIDRVTARVASAGAGGSIELREDSPTGDLLATIAVPETGGLDRYATAPDVAVTDPGGTMELVAVFRGPANRFTLDSFTFIGKGVSVNAAPHVVVTADPVTGAAPFTTELTATASDPENDAPFTYAWDLGDGTTASGATVEHTYARNGTYHASVTVTDAAGRSKKVSTPVVVRTAPMPPITCDTPDPDLPIDDEFDGDRLDGCRWDSVVRPDLASMSVADGLLSIETLPGDINGGNNDNPRNFILQNAPEGDWTLETRIAAPLVEQWQLAGFMVYGNDDDYVKFDVVARNAPGQAVSLGAELVSENNGSFGDGGNRSLLIGTPESGWWHLRLKKTGNAYSGEISDGGTNWTSLGDPVTNDVPNAGFGLMAIGPSQTMGPVTVDFDWFRVTGVDTTAPEVTATVDPAEPNGADGWWTTPPTVTITAADAGSGVARTEYRVGDGEWARYTAPFPVTGDGTHAVHYRATDVRGNTSQAGSVTVKVDASAPAVKVTGLHDGVSYGHSEDKAVSWQADDTTSGIASVTATLDGRAVTSGTTITMHTLALGAHTLALTATDKAGNKRDVAVSFTVTTSLPDLQAMVDRFAAERRIPSSTARGLDRDLDDARRLLFEGRTGKAIEELESFRHAVSRRVGDRAVRDLLVADTDVVIAALRSQAGGS</sequence>
<dbReference type="Proteomes" id="UP000241118">
    <property type="component" value="Unassembled WGS sequence"/>
</dbReference>
<evidence type="ECO:0000259" key="3">
    <source>
        <dbReference type="PROSITE" id="PS50093"/>
    </source>
</evidence>
<dbReference type="InterPro" id="IPR005084">
    <property type="entry name" value="CBM6"/>
</dbReference>
<dbReference type="PROSITE" id="PS50093">
    <property type="entry name" value="PKD"/>
    <property type="match status" value="2"/>
</dbReference>
<feature type="signal peptide" evidence="2">
    <location>
        <begin position="1"/>
        <end position="31"/>
    </location>
</feature>
<keyword evidence="6" id="KW-1185">Reference proteome</keyword>
<feature type="chain" id="PRO_5015200842" evidence="2">
    <location>
        <begin position="32"/>
        <end position="1606"/>
    </location>
</feature>
<feature type="domain" description="CBM6" evidence="4">
    <location>
        <begin position="905"/>
        <end position="1029"/>
    </location>
</feature>
<dbReference type="InterPro" id="IPR041542">
    <property type="entry name" value="GH43_C2"/>
</dbReference>
<evidence type="ECO:0000259" key="4">
    <source>
        <dbReference type="PROSITE" id="PS51175"/>
    </source>
</evidence>
<dbReference type="InterPro" id="IPR029062">
    <property type="entry name" value="Class_I_gatase-like"/>
</dbReference>
<dbReference type="InterPro" id="IPR013783">
    <property type="entry name" value="Ig-like_fold"/>
</dbReference>
<dbReference type="InterPro" id="IPR058094">
    <property type="entry name" value="Ig-like_OmpL47-like"/>
</dbReference>
<protein>
    <submittedName>
        <fullName evidence="5">Uncharacterized protein DUF1349</fullName>
    </submittedName>
</protein>
<gene>
    <name evidence="5" type="ORF">B0I31_114115</name>
</gene>
<organism evidence="5 6">
    <name type="scientific">Saccharothrix carnea</name>
    <dbReference type="NCBI Taxonomy" id="1280637"/>
    <lineage>
        <taxon>Bacteria</taxon>
        <taxon>Bacillati</taxon>
        <taxon>Actinomycetota</taxon>
        <taxon>Actinomycetes</taxon>
        <taxon>Pseudonocardiales</taxon>
        <taxon>Pseudonocardiaceae</taxon>
        <taxon>Saccharothrix</taxon>
    </lineage>
</organism>
<dbReference type="GO" id="GO:0005975">
    <property type="term" value="P:carbohydrate metabolic process"/>
    <property type="evidence" value="ECO:0007669"/>
    <property type="project" value="UniProtKB-ARBA"/>
</dbReference>
<evidence type="ECO:0000313" key="5">
    <source>
        <dbReference type="EMBL" id="PSL52288.1"/>
    </source>
</evidence>
<dbReference type="Gene3D" id="3.40.50.880">
    <property type="match status" value="1"/>
</dbReference>
<dbReference type="SUPFAM" id="SSF50952">
    <property type="entry name" value="Soluble quinoprotein glucose dehydrogenase"/>
    <property type="match status" value="1"/>
</dbReference>
<dbReference type="InterPro" id="IPR035986">
    <property type="entry name" value="PKD_dom_sf"/>
</dbReference>
<dbReference type="Gene3D" id="2.60.120.260">
    <property type="entry name" value="Galactose-binding domain-like"/>
    <property type="match status" value="1"/>
</dbReference>
<dbReference type="InterPro" id="IPR013320">
    <property type="entry name" value="ConA-like_dom_sf"/>
</dbReference>
<dbReference type="EMBL" id="PYAX01000014">
    <property type="protein sequence ID" value="PSL52288.1"/>
    <property type="molecule type" value="Genomic_DNA"/>
</dbReference>
<dbReference type="Pfam" id="PF03422">
    <property type="entry name" value="CBM_6"/>
    <property type="match status" value="1"/>
</dbReference>
<dbReference type="Gene3D" id="2.60.120.200">
    <property type="match status" value="1"/>
</dbReference>
<dbReference type="Pfam" id="PF07995">
    <property type="entry name" value="GSDH"/>
    <property type="match status" value="1"/>
</dbReference>
<dbReference type="Pfam" id="PF06283">
    <property type="entry name" value="ThuA"/>
    <property type="match status" value="1"/>
</dbReference>
<dbReference type="InterPro" id="IPR022409">
    <property type="entry name" value="PKD/Chitinase_dom"/>
</dbReference>
<feature type="domain" description="PKD" evidence="3">
    <location>
        <begin position="713"/>
        <end position="794"/>
    </location>
</feature>
<keyword evidence="1 2" id="KW-0732">Signal</keyword>
<feature type="domain" description="PKD" evidence="3">
    <location>
        <begin position="1055"/>
        <end position="1120"/>
    </location>
</feature>
<dbReference type="NCBIfam" id="NF047446">
    <property type="entry name" value="barrel_OmpL47"/>
    <property type="match status" value="1"/>
</dbReference>
<reference evidence="5 6" key="1">
    <citation type="submission" date="2018-03" db="EMBL/GenBank/DDBJ databases">
        <title>Genomic Encyclopedia of Type Strains, Phase III (KMG-III): the genomes of soil and plant-associated and newly described type strains.</title>
        <authorList>
            <person name="Whitman W."/>
        </authorList>
    </citation>
    <scope>NUCLEOTIDE SEQUENCE [LARGE SCALE GENOMIC DNA]</scope>
    <source>
        <strain evidence="5 6">CGMCC 4.7097</strain>
    </source>
</reference>
<evidence type="ECO:0000313" key="6">
    <source>
        <dbReference type="Proteomes" id="UP000241118"/>
    </source>
</evidence>
<dbReference type="PANTHER" id="PTHR40469:SF2">
    <property type="entry name" value="GALACTOSE-BINDING DOMAIN-LIKE SUPERFAMILY PROTEIN"/>
    <property type="match status" value="1"/>
</dbReference>
<dbReference type="Pfam" id="PF17851">
    <property type="entry name" value="GH43_C2"/>
    <property type="match status" value="1"/>
</dbReference>